<evidence type="ECO:0000313" key="6">
    <source>
        <dbReference type="EMBL" id="QJR80716.1"/>
    </source>
</evidence>
<dbReference type="InterPro" id="IPR036390">
    <property type="entry name" value="WH_DNA-bd_sf"/>
</dbReference>
<keyword evidence="7" id="KW-1185">Reference proteome</keyword>
<evidence type="ECO:0000256" key="1">
    <source>
        <dbReference type="ARBA" id="ARBA00009437"/>
    </source>
</evidence>
<dbReference type="InterPro" id="IPR050950">
    <property type="entry name" value="HTH-type_LysR_regulators"/>
</dbReference>
<dbReference type="SUPFAM" id="SSF46785">
    <property type="entry name" value="Winged helix' DNA-binding domain"/>
    <property type="match status" value="1"/>
</dbReference>
<dbReference type="PANTHER" id="PTHR30419">
    <property type="entry name" value="HTH-TYPE TRANSCRIPTIONAL REGULATOR YBHD"/>
    <property type="match status" value="1"/>
</dbReference>
<dbReference type="Gene3D" id="3.40.190.290">
    <property type="match status" value="1"/>
</dbReference>
<reference evidence="6 7" key="2">
    <citation type="submission" date="2020-04" db="EMBL/GenBank/DDBJ databases">
        <title>Complete genome sequence of Alteromonas pelagimontana 5.12T.</title>
        <authorList>
            <person name="Sinha R.K."/>
            <person name="Krishnan K.P."/>
            <person name="Kurian J.P."/>
        </authorList>
    </citation>
    <scope>NUCLEOTIDE SEQUENCE [LARGE SCALE GENOMIC DNA]</scope>
    <source>
        <strain evidence="6 7">5.12</strain>
    </source>
</reference>
<dbReference type="GO" id="GO:0005829">
    <property type="term" value="C:cytosol"/>
    <property type="evidence" value="ECO:0007669"/>
    <property type="project" value="TreeGrafter"/>
</dbReference>
<dbReference type="GO" id="GO:0003677">
    <property type="term" value="F:DNA binding"/>
    <property type="evidence" value="ECO:0007669"/>
    <property type="project" value="UniProtKB-KW"/>
</dbReference>
<dbReference type="InterPro" id="IPR036388">
    <property type="entry name" value="WH-like_DNA-bd_sf"/>
</dbReference>
<dbReference type="EMBL" id="CP052766">
    <property type="protein sequence ID" value="QJR80716.1"/>
    <property type="molecule type" value="Genomic_DNA"/>
</dbReference>
<protein>
    <submittedName>
        <fullName evidence="6">LysR family transcriptional regulator</fullName>
    </submittedName>
</protein>
<evidence type="ECO:0000256" key="4">
    <source>
        <dbReference type="ARBA" id="ARBA00023163"/>
    </source>
</evidence>
<organism evidence="6 7">
    <name type="scientific">Alteromonas pelagimontana</name>
    <dbReference type="NCBI Taxonomy" id="1858656"/>
    <lineage>
        <taxon>Bacteria</taxon>
        <taxon>Pseudomonadati</taxon>
        <taxon>Pseudomonadota</taxon>
        <taxon>Gammaproteobacteria</taxon>
        <taxon>Alteromonadales</taxon>
        <taxon>Alteromonadaceae</taxon>
        <taxon>Alteromonas/Salinimonas group</taxon>
        <taxon>Alteromonas</taxon>
    </lineage>
</organism>
<evidence type="ECO:0000256" key="3">
    <source>
        <dbReference type="ARBA" id="ARBA00023125"/>
    </source>
</evidence>
<dbReference type="Proteomes" id="UP000219285">
    <property type="component" value="Chromosome"/>
</dbReference>
<sequence>MRFLLSRHLSQFIAIYDLGSLRAASSILGLTQPALSKSLHQFENLLDVVLFDRTGGKLTPTPFADILRMRANIILKEAEFTAREIEVIKDNFYKPMAASAGPVWLAEILPMVLPALYQAYPKFQMGIKLEGAGTSLSKIQSGDLDMYFGFIPESVEQKGLAVISLLNLRMTVYARRHHPIHQESPGRQLEMAGEYPWAGFGLGDGIENTVVKRASRFKGFTYGIESLLGLAKLAQQTDHIVISVDAVAETFADHDIVEVKGVDLDKYLMSGVVCRASLLNFSPVKFLIEEIRKRYSSH</sequence>
<evidence type="ECO:0000259" key="5">
    <source>
        <dbReference type="PROSITE" id="PS50931"/>
    </source>
</evidence>
<comment type="similarity">
    <text evidence="1">Belongs to the LysR transcriptional regulatory family.</text>
</comment>
<proteinExistence type="inferred from homology"/>
<dbReference type="InterPro" id="IPR005119">
    <property type="entry name" value="LysR_subst-bd"/>
</dbReference>
<dbReference type="AlphaFoldDB" id="A0A6M4MEW6"/>
<feature type="domain" description="HTH lysR-type" evidence="5">
    <location>
        <begin position="4"/>
        <end position="61"/>
    </location>
</feature>
<dbReference type="Pfam" id="PF00126">
    <property type="entry name" value="HTH_1"/>
    <property type="match status" value="1"/>
</dbReference>
<accession>A0A6M4MEW6</accession>
<dbReference type="Gene3D" id="1.10.10.10">
    <property type="entry name" value="Winged helix-like DNA-binding domain superfamily/Winged helix DNA-binding domain"/>
    <property type="match status" value="1"/>
</dbReference>
<evidence type="ECO:0000313" key="7">
    <source>
        <dbReference type="Proteomes" id="UP000219285"/>
    </source>
</evidence>
<keyword evidence="4" id="KW-0804">Transcription</keyword>
<dbReference type="PANTHER" id="PTHR30419:SF8">
    <property type="entry name" value="NITROGEN ASSIMILATION TRANSCRIPTIONAL ACTIVATOR-RELATED"/>
    <property type="match status" value="1"/>
</dbReference>
<keyword evidence="3" id="KW-0238">DNA-binding</keyword>
<gene>
    <name evidence="6" type="ORF">CA267_007950</name>
</gene>
<dbReference type="Pfam" id="PF03466">
    <property type="entry name" value="LysR_substrate"/>
    <property type="match status" value="1"/>
</dbReference>
<keyword evidence="2" id="KW-0805">Transcription regulation</keyword>
<dbReference type="SUPFAM" id="SSF53850">
    <property type="entry name" value="Periplasmic binding protein-like II"/>
    <property type="match status" value="1"/>
</dbReference>
<name>A0A6M4MEW6_9ALTE</name>
<reference evidence="7" key="1">
    <citation type="submission" date="2014-12" db="EMBL/GenBank/DDBJ databases">
        <title>Complete genome sequence of a multi-drug resistant Klebsiella pneumoniae.</title>
        <authorList>
            <person name="Hua X."/>
            <person name="Chen Q."/>
            <person name="Li X."/>
            <person name="Feng Y."/>
            <person name="Ruan Z."/>
            <person name="Yu Y."/>
        </authorList>
    </citation>
    <scope>NUCLEOTIDE SEQUENCE [LARGE SCALE GENOMIC DNA]</scope>
    <source>
        <strain evidence="7">5.12</strain>
    </source>
</reference>
<dbReference type="InterPro" id="IPR000847">
    <property type="entry name" value="LysR_HTH_N"/>
</dbReference>
<dbReference type="PROSITE" id="PS50931">
    <property type="entry name" value="HTH_LYSR"/>
    <property type="match status" value="1"/>
</dbReference>
<dbReference type="KEGG" id="apel:CA267_007950"/>
<dbReference type="OrthoDB" id="6624490at2"/>
<dbReference type="RefSeq" id="WP_075607983.1">
    <property type="nucleotide sequence ID" value="NZ_CP052766.1"/>
</dbReference>
<evidence type="ECO:0000256" key="2">
    <source>
        <dbReference type="ARBA" id="ARBA00023015"/>
    </source>
</evidence>
<dbReference type="GO" id="GO:0003700">
    <property type="term" value="F:DNA-binding transcription factor activity"/>
    <property type="evidence" value="ECO:0007669"/>
    <property type="project" value="InterPro"/>
</dbReference>